<feature type="compositionally biased region" description="Polar residues" evidence="1">
    <location>
        <begin position="172"/>
        <end position="185"/>
    </location>
</feature>
<keyword evidence="2" id="KW-0732">Signal</keyword>
<feature type="chain" id="PRO_5016858840" evidence="2">
    <location>
        <begin position="40"/>
        <end position="200"/>
    </location>
</feature>
<evidence type="ECO:0000256" key="1">
    <source>
        <dbReference type="SAM" id="MobiDB-lite"/>
    </source>
</evidence>
<feature type="compositionally biased region" description="Basic and acidic residues" evidence="1">
    <location>
        <begin position="71"/>
        <end position="89"/>
    </location>
</feature>
<evidence type="ECO:0000313" key="4">
    <source>
        <dbReference type="Proteomes" id="UP000253094"/>
    </source>
</evidence>
<evidence type="ECO:0000313" key="3">
    <source>
        <dbReference type="EMBL" id="RCG31244.1"/>
    </source>
</evidence>
<organism evidence="3 4">
    <name type="scientific">Sphaerisporangium album</name>
    <dbReference type="NCBI Taxonomy" id="509200"/>
    <lineage>
        <taxon>Bacteria</taxon>
        <taxon>Bacillati</taxon>
        <taxon>Actinomycetota</taxon>
        <taxon>Actinomycetes</taxon>
        <taxon>Streptosporangiales</taxon>
        <taxon>Streptosporangiaceae</taxon>
        <taxon>Sphaerisporangium</taxon>
    </lineage>
</organism>
<keyword evidence="4" id="KW-1185">Reference proteome</keyword>
<protein>
    <submittedName>
        <fullName evidence="3">Uncharacterized protein</fullName>
    </submittedName>
</protein>
<name>A0A367FLU7_9ACTN</name>
<accession>A0A367FLU7</accession>
<feature type="compositionally biased region" description="Polar residues" evidence="1">
    <location>
        <begin position="110"/>
        <end position="124"/>
    </location>
</feature>
<dbReference type="AlphaFoldDB" id="A0A367FLU7"/>
<feature type="compositionally biased region" description="Basic residues" evidence="1">
    <location>
        <begin position="60"/>
        <end position="70"/>
    </location>
</feature>
<feature type="region of interest" description="Disordered" evidence="1">
    <location>
        <begin position="37"/>
        <end position="124"/>
    </location>
</feature>
<feature type="compositionally biased region" description="Basic and acidic residues" evidence="1">
    <location>
        <begin position="47"/>
        <end position="59"/>
    </location>
</feature>
<feature type="region of interest" description="Disordered" evidence="1">
    <location>
        <begin position="166"/>
        <end position="191"/>
    </location>
</feature>
<reference evidence="3 4" key="1">
    <citation type="submission" date="2018-06" db="EMBL/GenBank/DDBJ databases">
        <title>Sphaerisporangium craniellae sp. nov., isolated from a marine sponge in the South China Sea.</title>
        <authorList>
            <person name="Li L."/>
        </authorList>
    </citation>
    <scope>NUCLEOTIDE SEQUENCE [LARGE SCALE GENOMIC DNA]</scope>
    <source>
        <strain evidence="3 4">CCTCC AA 208026</strain>
    </source>
</reference>
<dbReference type="EMBL" id="QOIL01000005">
    <property type="protein sequence ID" value="RCG31244.1"/>
    <property type="molecule type" value="Genomic_DNA"/>
</dbReference>
<proteinExistence type="predicted"/>
<gene>
    <name evidence="3" type="ORF">DQ384_10945</name>
</gene>
<comment type="caution">
    <text evidence="3">The sequence shown here is derived from an EMBL/GenBank/DDBJ whole genome shotgun (WGS) entry which is preliminary data.</text>
</comment>
<feature type="signal peptide" evidence="2">
    <location>
        <begin position="1"/>
        <end position="39"/>
    </location>
</feature>
<dbReference type="Proteomes" id="UP000253094">
    <property type="component" value="Unassembled WGS sequence"/>
</dbReference>
<evidence type="ECO:0000256" key="2">
    <source>
        <dbReference type="SAM" id="SignalP"/>
    </source>
</evidence>
<sequence>MFATVPPSTTFIKGTTLAGLTLTALGLLLCAVAPPPANAAPSRPRHDRPSHDRDTDRSHRAAHRVVHRAVHRDDDRDSDAKGGDDKDADNGSEQKGGKSVHVTKIGNGSGNNSLLSVKSPTTNKGFQHTQAETISGSTSILNALCRHAKVCNITLNVIMAPPETAKKHTARKSASTGAPQAGNTASDEDDCCCDCESCDS</sequence>